<keyword evidence="4" id="KW-0131">Cell cycle</keyword>
<feature type="compositionally biased region" description="Basic and acidic residues" evidence="1">
    <location>
        <begin position="151"/>
        <end position="160"/>
    </location>
</feature>
<feature type="region of interest" description="Disordered" evidence="1">
    <location>
        <begin position="81"/>
        <end position="132"/>
    </location>
</feature>
<protein>
    <submittedName>
        <fullName evidence="4">Sporulation and cell division repeat protein</fullName>
    </submittedName>
</protein>
<dbReference type="Proteomes" id="UP000322617">
    <property type="component" value="Chromosome"/>
</dbReference>
<keyword evidence="5" id="KW-1185">Reference proteome</keyword>
<dbReference type="OrthoDB" id="80697at2"/>
<evidence type="ECO:0000256" key="1">
    <source>
        <dbReference type="SAM" id="MobiDB-lite"/>
    </source>
</evidence>
<feature type="domain" description="SPOR" evidence="3">
    <location>
        <begin position="203"/>
        <end position="265"/>
    </location>
</feature>
<feature type="compositionally biased region" description="Low complexity" evidence="1">
    <location>
        <begin position="161"/>
        <end position="172"/>
    </location>
</feature>
<gene>
    <name evidence="4" type="ORF">JCM16776_1630</name>
</gene>
<evidence type="ECO:0000313" key="5">
    <source>
        <dbReference type="Proteomes" id="UP000322617"/>
    </source>
</evidence>
<feature type="transmembrane region" description="Helical" evidence="2">
    <location>
        <begin position="12"/>
        <end position="30"/>
    </location>
</feature>
<dbReference type="EMBL" id="AP019827">
    <property type="protein sequence ID" value="BBM41403.1"/>
    <property type="molecule type" value="Genomic_DNA"/>
</dbReference>
<dbReference type="RefSeq" id="WP_018450564.1">
    <property type="nucleotide sequence ID" value="NZ_AP019827.1"/>
</dbReference>
<accession>A0A510JV60</accession>
<dbReference type="GO" id="GO:0051301">
    <property type="term" value="P:cell division"/>
    <property type="evidence" value="ECO:0007669"/>
    <property type="project" value="UniProtKB-KW"/>
</dbReference>
<evidence type="ECO:0000256" key="2">
    <source>
        <dbReference type="SAM" id="Phobius"/>
    </source>
</evidence>
<proteinExistence type="predicted"/>
<feature type="region of interest" description="Disordered" evidence="1">
    <location>
        <begin position="151"/>
        <end position="199"/>
    </location>
</feature>
<dbReference type="InterPro" id="IPR036680">
    <property type="entry name" value="SPOR-like_sf"/>
</dbReference>
<sequence length="273" mass="30654">MSFRLNPFKVMRAVGIVAIVVYGVVLVTGYKKSKVTTTESVTKDMKIRNKDFYKSKDYKNNLTLPNQVVENNNEAVAKELEQTKPAETVDLQKDSDTSKQQTDSKVADKNKKKEEQVKLEMQKQAQQKLAEQKQQEKSKIAAKQAELKKQQQLEAARKEQAAAQARAEAARQQAREEENKKAREEAAKRARENAKKHQGSKKYIQVASVTTEASARGIAKKLGGNFYYKKTTVNGKTAYVVMSNMTDNPNTLKAMENQAKRAGSGYMIRSVGK</sequence>
<feature type="compositionally biased region" description="Basic and acidic residues" evidence="1">
    <location>
        <begin position="105"/>
        <end position="121"/>
    </location>
</feature>
<keyword evidence="4" id="KW-0132">Cell division</keyword>
<evidence type="ECO:0000313" key="4">
    <source>
        <dbReference type="EMBL" id="BBM41403.1"/>
    </source>
</evidence>
<dbReference type="AlphaFoldDB" id="A0A510JV60"/>
<reference evidence="4 5" key="1">
    <citation type="submission" date="2019-07" db="EMBL/GenBank/DDBJ databases">
        <title>Complete Genome Sequence of Leptotrichia shahii Strain JCM 16776.</title>
        <authorList>
            <person name="Watanabe S."/>
            <person name="Cui L."/>
        </authorList>
    </citation>
    <scope>NUCLEOTIDE SEQUENCE [LARGE SCALE GENOMIC DNA]</scope>
    <source>
        <strain evidence="4 5">JCM16776</strain>
    </source>
</reference>
<keyword evidence="2" id="KW-0472">Membrane</keyword>
<dbReference type="STRING" id="1122172.GCA_000373045_00943"/>
<dbReference type="KEGG" id="lsz:JCM16776_1630"/>
<dbReference type="SUPFAM" id="SSF110997">
    <property type="entry name" value="Sporulation related repeat"/>
    <property type="match status" value="1"/>
</dbReference>
<name>A0A510JV60_9FUSO</name>
<keyword evidence="2" id="KW-1133">Transmembrane helix</keyword>
<keyword evidence="2" id="KW-0812">Transmembrane</keyword>
<feature type="compositionally biased region" description="Basic and acidic residues" evidence="1">
    <location>
        <begin position="173"/>
        <end position="195"/>
    </location>
</feature>
<dbReference type="Pfam" id="PF05036">
    <property type="entry name" value="SPOR"/>
    <property type="match status" value="1"/>
</dbReference>
<evidence type="ECO:0000259" key="3">
    <source>
        <dbReference type="Pfam" id="PF05036"/>
    </source>
</evidence>
<dbReference type="InterPro" id="IPR007730">
    <property type="entry name" value="SPOR-like_dom"/>
</dbReference>
<dbReference type="GO" id="GO:0042834">
    <property type="term" value="F:peptidoglycan binding"/>
    <property type="evidence" value="ECO:0007669"/>
    <property type="project" value="InterPro"/>
</dbReference>
<organism evidence="4 5">
    <name type="scientific">Leptotrichia shahii</name>
    <dbReference type="NCBI Taxonomy" id="157691"/>
    <lineage>
        <taxon>Bacteria</taxon>
        <taxon>Fusobacteriati</taxon>
        <taxon>Fusobacteriota</taxon>
        <taxon>Fusobacteriia</taxon>
        <taxon>Fusobacteriales</taxon>
        <taxon>Leptotrichiaceae</taxon>
        <taxon>Leptotrichia</taxon>
    </lineage>
</organism>